<sequence length="232" mass="26171">MSINLDFGMLMRSDHISAILSGVRVMLEMTLLTWLIAMVVGVLLATLRMTNSKILQFIVASYVEFHQNVPMLVHIFLWYFGFPALLPIVAQQWINGHDSGFYFACIAVGLVMAAYISEALRGGIRSIPHAQYEASRALGLSYLQTARKVIFPQAFRIALPPMVSHTVLLFKNTSLAMAIGVAELTYVTREIENTTFKTFEIYLLSTMIYLAISLMILATGSWLEARWRLIER</sequence>
<dbReference type="GO" id="GO:0006865">
    <property type="term" value="P:amino acid transport"/>
    <property type="evidence" value="ECO:0007669"/>
    <property type="project" value="TreeGrafter"/>
</dbReference>
<name>A0A6B2R5F4_9BURK</name>
<reference evidence="10" key="1">
    <citation type="submission" date="2020-02" db="EMBL/GenBank/DDBJ databases">
        <authorList>
            <person name="Chen W.-M."/>
        </authorList>
    </citation>
    <scope>NUCLEOTIDE SEQUENCE</scope>
    <source>
        <strain evidence="10">NBD-18</strain>
    </source>
</reference>
<dbReference type="GO" id="GO:0043190">
    <property type="term" value="C:ATP-binding cassette (ABC) transporter complex"/>
    <property type="evidence" value="ECO:0007669"/>
    <property type="project" value="InterPro"/>
</dbReference>
<dbReference type="PANTHER" id="PTHR30614">
    <property type="entry name" value="MEMBRANE COMPONENT OF AMINO ACID ABC TRANSPORTER"/>
    <property type="match status" value="1"/>
</dbReference>
<keyword evidence="5 8" id="KW-0812">Transmembrane</keyword>
<dbReference type="InterPro" id="IPR035906">
    <property type="entry name" value="MetI-like_sf"/>
</dbReference>
<dbReference type="PANTHER" id="PTHR30614:SF47">
    <property type="entry name" value="ABC TRANSPORTER PERMEASE"/>
    <property type="match status" value="1"/>
</dbReference>
<dbReference type="NCBIfam" id="TIGR01726">
    <property type="entry name" value="HEQRo_perm_3TM"/>
    <property type="match status" value="1"/>
</dbReference>
<evidence type="ECO:0000256" key="5">
    <source>
        <dbReference type="ARBA" id="ARBA00022692"/>
    </source>
</evidence>
<feature type="transmembrane region" description="Helical" evidence="8">
    <location>
        <begin position="71"/>
        <end position="94"/>
    </location>
</feature>
<comment type="caution">
    <text evidence="10">The sequence shown here is derived from an EMBL/GenBank/DDBJ whole genome shotgun (WGS) entry which is preliminary data.</text>
</comment>
<feature type="transmembrane region" description="Helical" evidence="8">
    <location>
        <begin position="100"/>
        <end position="117"/>
    </location>
</feature>
<keyword evidence="7 8" id="KW-0472">Membrane</keyword>
<evidence type="ECO:0000259" key="9">
    <source>
        <dbReference type="PROSITE" id="PS50928"/>
    </source>
</evidence>
<keyword evidence="4" id="KW-1003">Cell membrane</keyword>
<dbReference type="InterPro" id="IPR010065">
    <property type="entry name" value="AA_ABC_transptr_permease_3TM"/>
</dbReference>
<dbReference type="EMBL" id="JAAGRN010000003">
    <property type="protein sequence ID" value="NDY82575.1"/>
    <property type="molecule type" value="Genomic_DNA"/>
</dbReference>
<dbReference type="PROSITE" id="PS50928">
    <property type="entry name" value="ABC_TM1"/>
    <property type="match status" value="1"/>
</dbReference>
<dbReference type="Gene3D" id="1.10.3720.10">
    <property type="entry name" value="MetI-like"/>
    <property type="match status" value="1"/>
</dbReference>
<feature type="domain" description="ABC transmembrane type-1" evidence="9">
    <location>
        <begin position="23"/>
        <end position="220"/>
    </location>
</feature>
<gene>
    <name evidence="10" type="ORF">G3I67_04945</name>
</gene>
<evidence type="ECO:0000256" key="7">
    <source>
        <dbReference type="ARBA" id="ARBA00023136"/>
    </source>
</evidence>
<evidence type="ECO:0000313" key="10">
    <source>
        <dbReference type="EMBL" id="NDY82575.1"/>
    </source>
</evidence>
<evidence type="ECO:0000256" key="3">
    <source>
        <dbReference type="ARBA" id="ARBA00022448"/>
    </source>
</evidence>
<organism evidence="10">
    <name type="scientific">Sheuella amnicola</name>
    <dbReference type="NCBI Taxonomy" id="2707330"/>
    <lineage>
        <taxon>Bacteria</taxon>
        <taxon>Pseudomonadati</taxon>
        <taxon>Pseudomonadota</taxon>
        <taxon>Betaproteobacteria</taxon>
        <taxon>Burkholderiales</taxon>
        <taxon>Alcaligenaceae</taxon>
        <taxon>Sheuella</taxon>
    </lineage>
</organism>
<dbReference type="Pfam" id="PF00528">
    <property type="entry name" value="BPD_transp_1"/>
    <property type="match status" value="1"/>
</dbReference>
<keyword evidence="3 8" id="KW-0813">Transport</keyword>
<dbReference type="InterPro" id="IPR043429">
    <property type="entry name" value="ArtM/GltK/GlnP/TcyL/YhdX-like"/>
</dbReference>
<comment type="similarity">
    <text evidence="2">Belongs to the binding-protein-dependent transport system permease family. HisMQ subfamily.</text>
</comment>
<feature type="transmembrane region" description="Helical" evidence="8">
    <location>
        <begin position="31"/>
        <end position="50"/>
    </location>
</feature>
<feature type="transmembrane region" description="Helical" evidence="8">
    <location>
        <begin position="201"/>
        <end position="223"/>
    </location>
</feature>
<protein>
    <submittedName>
        <fullName evidence="10">Amino acid ABC transporter permease</fullName>
    </submittedName>
</protein>
<proteinExistence type="inferred from homology"/>
<evidence type="ECO:0000256" key="4">
    <source>
        <dbReference type="ARBA" id="ARBA00022475"/>
    </source>
</evidence>
<dbReference type="AlphaFoldDB" id="A0A6B2R5F4"/>
<comment type="subcellular location">
    <subcellularLocation>
        <location evidence="1">Cell inner membrane</location>
        <topology evidence="1">Multi-pass membrane protein</topology>
    </subcellularLocation>
    <subcellularLocation>
        <location evidence="8">Cell membrane</location>
        <topology evidence="8">Multi-pass membrane protein</topology>
    </subcellularLocation>
</comment>
<evidence type="ECO:0000256" key="8">
    <source>
        <dbReference type="RuleBase" id="RU363032"/>
    </source>
</evidence>
<evidence type="ECO:0000256" key="1">
    <source>
        <dbReference type="ARBA" id="ARBA00004429"/>
    </source>
</evidence>
<dbReference type="CDD" id="cd06261">
    <property type="entry name" value="TM_PBP2"/>
    <property type="match status" value="1"/>
</dbReference>
<keyword evidence="6 8" id="KW-1133">Transmembrane helix</keyword>
<dbReference type="GO" id="GO:0022857">
    <property type="term" value="F:transmembrane transporter activity"/>
    <property type="evidence" value="ECO:0007669"/>
    <property type="project" value="InterPro"/>
</dbReference>
<dbReference type="SUPFAM" id="SSF161098">
    <property type="entry name" value="MetI-like"/>
    <property type="match status" value="1"/>
</dbReference>
<evidence type="ECO:0000256" key="6">
    <source>
        <dbReference type="ARBA" id="ARBA00022989"/>
    </source>
</evidence>
<dbReference type="RefSeq" id="WP_163652170.1">
    <property type="nucleotide sequence ID" value="NZ_JAAGRN010000003.1"/>
</dbReference>
<dbReference type="InterPro" id="IPR000515">
    <property type="entry name" value="MetI-like"/>
</dbReference>
<accession>A0A6B2R5F4</accession>
<evidence type="ECO:0000256" key="2">
    <source>
        <dbReference type="ARBA" id="ARBA00010072"/>
    </source>
</evidence>